<dbReference type="WBParaSite" id="PTRK_0000167500.1">
    <property type="protein sequence ID" value="PTRK_0000167500.1"/>
    <property type="gene ID" value="PTRK_0000167500"/>
</dbReference>
<dbReference type="SUPFAM" id="SSF53098">
    <property type="entry name" value="Ribonuclease H-like"/>
    <property type="match status" value="1"/>
</dbReference>
<dbReference type="InterPro" id="IPR047021">
    <property type="entry name" value="REXO1/3/4-like"/>
</dbReference>
<comment type="similarity">
    <text evidence="2">Belongs to the REXO1/REXO3 family.</text>
</comment>
<dbReference type="AlphaFoldDB" id="A0A0N4Z3W3"/>
<dbReference type="GO" id="GO:0005634">
    <property type="term" value="C:nucleus"/>
    <property type="evidence" value="ECO:0007669"/>
    <property type="project" value="UniProtKB-SubCell"/>
</dbReference>
<evidence type="ECO:0000313" key="9">
    <source>
        <dbReference type="WBParaSite" id="PTRK_0000167500.1"/>
    </source>
</evidence>
<organism evidence="8 9">
    <name type="scientific">Parastrongyloides trichosuri</name>
    <name type="common">Possum-specific nematode worm</name>
    <dbReference type="NCBI Taxonomy" id="131310"/>
    <lineage>
        <taxon>Eukaryota</taxon>
        <taxon>Metazoa</taxon>
        <taxon>Ecdysozoa</taxon>
        <taxon>Nematoda</taxon>
        <taxon>Chromadorea</taxon>
        <taxon>Rhabditida</taxon>
        <taxon>Tylenchina</taxon>
        <taxon>Panagrolaimomorpha</taxon>
        <taxon>Strongyloidoidea</taxon>
        <taxon>Strongyloididae</taxon>
        <taxon>Parastrongyloides</taxon>
    </lineage>
</organism>
<evidence type="ECO:0000256" key="2">
    <source>
        <dbReference type="ARBA" id="ARBA00006357"/>
    </source>
</evidence>
<evidence type="ECO:0000259" key="7">
    <source>
        <dbReference type="SMART" id="SM00479"/>
    </source>
</evidence>
<dbReference type="InterPro" id="IPR012337">
    <property type="entry name" value="RNaseH-like_sf"/>
</dbReference>
<dbReference type="Pfam" id="PF00929">
    <property type="entry name" value="RNase_T"/>
    <property type="match status" value="1"/>
</dbReference>
<evidence type="ECO:0000256" key="6">
    <source>
        <dbReference type="ARBA" id="ARBA00023242"/>
    </source>
</evidence>
<evidence type="ECO:0000256" key="1">
    <source>
        <dbReference type="ARBA" id="ARBA00004123"/>
    </source>
</evidence>
<proteinExistence type="inferred from homology"/>
<comment type="subcellular location">
    <subcellularLocation>
        <location evidence="1">Nucleus</location>
    </subcellularLocation>
</comment>
<dbReference type="Proteomes" id="UP000038045">
    <property type="component" value="Unplaced"/>
</dbReference>
<dbReference type="InterPro" id="IPR034922">
    <property type="entry name" value="REX1-like_exo"/>
</dbReference>
<dbReference type="SMART" id="SM00479">
    <property type="entry name" value="EXOIII"/>
    <property type="match status" value="1"/>
</dbReference>
<name>A0A0N4Z3W3_PARTI</name>
<keyword evidence="3" id="KW-0540">Nuclease</keyword>
<keyword evidence="4" id="KW-0378">Hydrolase</keyword>
<dbReference type="GO" id="GO:0004527">
    <property type="term" value="F:exonuclease activity"/>
    <property type="evidence" value="ECO:0007669"/>
    <property type="project" value="UniProtKB-KW"/>
</dbReference>
<dbReference type="Gene3D" id="3.30.420.10">
    <property type="entry name" value="Ribonuclease H-like superfamily/Ribonuclease H"/>
    <property type="match status" value="1"/>
</dbReference>
<evidence type="ECO:0000256" key="5">
    <source>
        <dbReference type="ARBA" id="ARBA00022839"/>
    </source>
</evidence>
<feature type="domain" description="Exonuclease" evidence="7">
    <location>
        <begin position="171"/>
        <end position="328"/>
    </location>
</feature>
<keyword evidence="5" id="KW-0269">Exonuclease</keyword>
<evidence type="ECO:0000256" key="4">
    <source>
        <dbReference type="ARBA" id="ARBA00022801"/>
    </source>
</evidence>
<reference evidence="9" key="1">
    <citation type="submission" date="2017-02" db="UniProtKB">
        <authorList>
            <consortium name="WormBaseParasite"/>
        </authorList>
    </citation>
    <scope>IDENTIFICATION</scope>
</reference>
<dbReference type="STRING" id="131310.A0A0N4Z3W3"/>
<sequence length="328" mass="37201">MKIKKRDCSPFVDKCVKKTQFSQEDMNKFHEYLKSFILTEEQLIANDYPIWDKVKINEIFYSSTGSINPRMTYAKEGDNERICSHCSKTFEINGRTLEPTKKDVICIYHSERLSFNFAKRDYDKAFSCCGGSSDSVGCKEANEHVTSTQPYSNLKLYKECPPCADDNTTKGVYALDCEMVLTTAGQDVARVTVVDMNSDVVFDQLIKPKYRITDYRTQFSGITEELLGTNAVSLEEAQQKLFKLVNQDTILIGHSLNCDLETLKIVHKNVVDTSVTFPHKNPKYKQSLKNIAKAYINMDIQEAHTGHDSAEDAIAAMKVLIAKYQGKI</sequence>
<protein>
    <submittedName>
        <fullName evidence="9">Exonuclease domain-containing protein</fullName>
    </submittedName>
</protein>
<dbReference type="CDD" id="cd06145">
    <property type="entry name" value="REX1_like"/>
    <property type="match status" value="1"/>
</dbReference>
<keyword evidence="8" id="KW-1185">Reference proteome</keyword>
<evidence type="ECO:0000256" key="3">
    <source>
        <dbReference type="ARBA" id="ARBA00022722"/>
    </source>
</evidence>
<accession>A0A0N4Z3W3</accession>
<dbReference type="FunFam" id="3.30.420.10:FF:000031">
    <property type="entry name" value="RNA exonuclease 1"/>
    <property type="match status" value="1"/>
</dbReference>
<dbReference type="PANTHER" id="PTHR12801:SF115">
    <property type="entry name" value="FI18136P1-RELATED"/>
    <property type="match status" value="1"/>
</dbReference>
<dbReference type="GO" id="GO:0010629">
    <property type="term" value="P:negative regulation of gene expression"/>
    <property type="evidence" value="ECO:0007669"/>
    <property type="project" value="UniProtKB-ARBA"/>
</dbReference>
<dbReference type="InterPro" id="IPR013520">
    <property type="entry name" value="Ribonucl_H"/>
</dbReference>
<dbReference type="PANTHER" id="PTHR12801">
    <property type="entry name" value="RNA EXONUCLEASE REXO1 / RECO3 FAMILY MEMBER-RELATED"/>
    <property type="match status" value="1"/>
</dbReference>
<keyword evidence="6" id="KW-0539">Nucleus</keyword>
<dbReference type="InterPro" id="IPR036397">
    <property type="entry name" value="RNaseH_sf"/>
</dbReference>
<dbReference type="GO" id="GO:0003676">
    <property type="term" value="F:nucleic acid binding"/>
    <property type="evidence" value="ECO:0007669"/>
    <property type="project" value="InterPro"/>
</dbReference>
<evidence type="ECO:0000313" key="8">
    <source>
        <dbReference type="Proteomes" id="UP000038045"/>
    </source>
</evidence>